<dbReference type="Gene3D" id="1.10.560.10">
    <property type="entry name" value="GroEL-like equatorial domain"/>
    <property type="match status" value="1"/>
</dbReference>
<accession>A0A090FYS9</accession>
<gene>
    <name evidence="2" type="ORF">MPL3365_170078</name>
</gene>
<evidence type="ECO:0000256" key="1">
    <source>
        <dbReference type="SAM" id="MobiDB-lite"/>
    </source>
</evidence>
<name>A0A090FYS9_MESPL</name>
<protein>
    <submittedName>
        <fullName evidence="2">Uncharacterized protein</fullName>
    </submittedName>
</protein>
<proteinExistence type="predicted"/>
<organism evidence="2 3">
    <name type="scientific">Mesorhizobium plurifarium</name>
    <dbReference type="NCBI Taxonomy" id="69974"/>
    <lineage>
        <taxon>Bacteria</taxon>
        <taxon>Pseudomonadati</taxon>
        <taxon>Pseudomonadota</taxon>
        <taxon>Alphaproteobacteria</taxon>
        <taxon>Hyphomicrobiales</taxon>
        <taxon>Phyllobacteriaceae</taxon>
        <taxon>Mesorhizobium</taxon>
    </lineage>
</organism>
<dbReference type="AlphaFoldDB" id="A0A090FYS9"/>
<reference evidence="2 3" key="1">
    <citation type="submission" date="2014-08" db="EMBL/GenBank/DDBJ databases">
        <authorList>
            <person name="Moulin Lionel"/>
        </authorList>
    </citation>
    <scope>NUCLEOTIDE SEQUENCE [LARGE SCALE GENOMIC DNA]</scope>
</reference>
<evidence type="ECO:0000313" key="2">
    <source>
        <dbReference type="EMBL" id="CDX52768.1"/>
    </source>
</evidence>
<dbReference type="Proteomes" id="UP000046122">
    <property type="component" value="Unassembled WGS sequence"/>
</dbReference>
<feature type="region of interest" description="Disordered" evidence="1">
    <location>
        <begin position="121"/>
        <end position="141"/>
    </location>
</feature>
<sequence>MALLGASLAITVTGAKGDLAVIAIVRLAVQTPTRQIASNAGAEALIVAGKILDDREATFGLDPDVSQWLAAQAHILADIGIRSFEAMQIGEMKGPSARRVADRRVYPSQYDLLTRSVERRSLAPKAPELNGAGREARNGSA</sequence>
<evidence type="ECO:0000313" key="3">
    <source>
        <dbReference type="Proteomes" id="UP000046122"/>
    </source>
</evidence>
<dbReference type="EMBL" id="CCNE01000009">
    <property type="protein sequence ID" value="CDX52768.1"/>
    <property type="molecule type" value="Genomic_DNA"/>
</dbReference>
<dbReference type="InterPro" id="IPR027413">
    <property type="entry name" value="GROEL-like_equatorial_sf"/>
</dbReference>